<organism evidence="1 2">
    <name type="scientific">Candidatus Uhrbacteria bacterium RIFOXYB2_FULL_57_15</name>
    <dbReference type="NCBI Taxonomy" id="1802422"/>
    <lineage>
        <taxon>Bacteria</taxon>
        <taxon>Candidatus Uhriibacteriota</taxon>
    </lineage>
</organism>
<proteinExistence type="predicted"/>
<accession>A0A1F7W6N3</accession>
<dbReference type="EMBL" id="MGFE01000020">
    <property type="protein sequence ID" value="OGL98430.1"/>
    <property type="molecule type" value="Genomic_DNA"/>
</dbReference>
<dbReference type="Proteomes" id="UP000176501">
    <property type="component" value="Unassembled WGS sequence"/>
</dbReference>
<evidence type="ECO:0000313" key="1">
    <source>
        <dbReference type="EMBL" id="OGL98430.1"/>
    </source>
</evidence>
<dbReference type="AlphaFoldDB" id="A0A1F7W6N3"/>
<reference evidence="1 2" key="1">
    <citation type="journal article" date="2016" name="Nat. Commun.">
        <title>Thousands of microbial genomes shed light on interconnected biogeochemical processes in an aquifer system.</title>
        <authorList>
            <person name="Anantharaman K."/>
            <person name="Brown C.T."/>
            <person name="Hug L.A."/>
            <person name="Sharon I."/>
            <person name="Castelle C.J."/>
            <person name="Probst A.J."/>
            <person name="Thomas B.C."/>
            <person name="Singh A."/>
            <person name="Wilkins M.J."/>
            <person name="Karaoz U."/>
            <person name="Brodie E.L."/>
            <person name="Williams K.H."/>
            <person name="Hubbard S.S."/>
            <person name="Banfield J.F."/>
        </authorList>
    </citation>
    <scope>NUCLEOTIDE SEQUENCE [LARGE SCALE GENOMIC DNA]</scope>
</reference>
<sequence>MKDITVKTQFVELRAQGVSFASISMRLNVSKGTLVAWSKEMKDELGNMRQIQLEAMREKFRMGSERRMELFAKQLEAVEGELATRQLNTVPTEKLFDMLVKLGHELNATDAPLTFKERPKELILDDIAPMSVWEA</sequence>
<name>A0A1F7W6N3_9BACT</name>
<evidence type="ECO:0000313" key="2">
    <source>
        <dbReference type="Proteomes" id="UP000176501"/>
    </source>
</evidence>
<gene>
    <name evidence="1" type="ORF">A2304_01925</name>
</gene>
<protein>
    <submittedName>
        <fullName evidence="1">Uncharacterized protein</fullName>
    </submittedName>
</protein>
<comment type="caution">
    <text evidence="1">The sequence shown here is derived from an EMBL/GenBank/DDBJ whole genome shotgun (WGS) entry which is preliminary data.</text>
</comment>